<dbReference type="GO" id="GO:0006431">
    <property type="term" value="P:methionyl-tRNA aminoacylation"/>
    <property type="evidence" value="ECO:0007669"/>
    <property type="project" value="InterPro"/>
</dbReference>
<comment type="function">
    <text evidence="1">Is required not only for elongation of protein synthesis but also for the initiation of all mRNA translation through initiator tRNA(fMet) aminoacylation.</text>
</comment>
<name>A0A4Q0YMB7_9GAMM</name>
<dbReference type="CDD" id="cd00814">
    <property type="entry name" value="MetRS_core"/>
    <property type="match status" value="1"/>
</dbReference>
<feature type="domain" description="Methionyl/Leucyl tRNA synthetase" evidence="11">
    <location>
        <begin position="136"/>
        <end position="354"/>
    </location>
</feature>
<evidence type="ECO:0000313" key="13">
    <source>
        <dbReference type="Proteomes" id="UP000290287"/>
    </source>
</evidence>
<dbReference type="InterPro" id="IPR009080">
    <property type="entry name" value="tRNAsynth_Ia_anticodon-bd"/>
</dbReference>
<evidence type="ECO:0000256" key="1">
    <source>
        <dbReference type="ARBA" id="ARBA00003314"/>
    </source>
</evidence>
<keyword evidence="4 10" id="KW-0436">Ligase</keyword>
<dbReference type="Proteomes" id="UP000290287">
    <property type="component" value="Unassembled WGS sequence"/>
</dbReference>
<organism evidence="12 13">
    <name type="scientific">Veronia nyctiphanis</name>
    <dbReference type="NCBI Taxonomy" id="1278244"/>
    <lineage>
        <taxon>Bacteria</taxon>
        <taxon>Pseudomonadati</taxon>
        <taxon>Pseudomonadota</taxon>
        <taxon>Gammaproteobacteria</taxon>
        <taxon>Vibrionales</taxon>
        <taxon>Vibrionaceae</taxon>
        <taxon>Veronia</taxon>
    </lineage>
</organism>
<protein>
    <recommendedName>
        <fullName evidence="3">Methionine--tRNA ligase</fullName>
        <ecNumber evidence="2">6.1.1.10</ecNumber>
    </recommendedName>
    <alternativeName>
        <fullName evidence="9">Methionyl-tRNA synthetase</fullName>
    </alternativeName>
</protein>
<keyword evidence="13" id="KW-1185">Reference proteome</keyword>
<dbReference type="PRINTS" id="PR01041">
    <property type="entry name" value="TRNASYNTHMET"/>
</dbReference>
<dbReference type="InterPro" id="IPR014758">
    <property type="entry name" value="Met-tRNA_synth"/>
</dbReference>
<dbReference type="EMBL" id="PEIB01000036">
    <property type="protein sequence ID" value="RXJ71525.1"/>
    <property type="molecule type" value="Genomic_DNA"/>
</dbReference>
<proteinExistence type="inferred from homology"/>
<keyword evidence="7 10" id="KW-0648">Protein biosynthesis</keyword>
<evidence type="ECO:0000256" key="6">
    <source>
        <dbReference type="ARBA" id="ARBA00022840"/>
    </source>
</evidence>
<dbReference type="GO" id="GO:0005524">
    <property type="term" value="F:ATP binding"/>
    <property type="evidence" value="ECO:0007669"/>
    <property type="project" value="UniProtKB-KW"/>
</dbReference>
<sequence>MTTYTTTPIFYANGEPHLGHVYSGILADIFHRYRRLIGQPNVLITGTDEHGKKIALAAEAHQRDIHSFVDEKAKAFSDLWESFSITPDVFVRTTDVEHKAKIREIWSRLVNKGDIFLGSYSGEYCVACEQFYSERELNNKRCPVHGKEVETVEEATYLFRLENYRQSLLTFYRDNPDFITPRHFQESLIEQLEIGELEDLSVSRVNNSWGVNVPGDVHTVYVWIDALFSYITAIERSGGSQQDIAETVHVLGKDILKFHAIIWPAFLLALDLPLPKKLVVHSWWTIEGKKISKSNPETTVNPRVFSDKLTSDGLRYAFTRQKPLSRDGNVSIVDFIELVNADLANSFANLVKRNNTLIQKHFNGELPKWESILNDDQCKALFETSLEVLNDIRQAYEAFSPYEVTVRCKQLVDDVNSFFHCRQPWLINKGLEHQHVAATCFVVANIVRQVAIAVSPITPELSASVLSEFGEKLDDTCWETLSLDENIRLTSVNSHFKRV</sequence>
<evidence type="ECO:0000256" key="3">
    <source>
        <dbReference type="ARBA" id="ARBA00018753"/>
    </source>
</evidence>
<comment type="caution">
    <text evidence="12">The sequence shown here is derived from an EMBL/GenBank/DDBJ whole genome shotgun (WGS) entry which is preliminary data.</text>
</comment>
<dbReference type="SUPFAM" id="SSF52374">
    <property type="entry name" value="Nucleotidylyl transferase"/>
    <property type="match status" value="1"/>
</dbReference>
<comment type="similarity">
    <text evidence="10">Belongs to the class-I aminoacyl-tRNA synthetase family.</text>
</comment>
<dbReference type="InterPro" id="IPR015413">
    <property type="entry name" value="Methionyl/Leucyl_tRNA_Synth"/>
</dbReference>
<dbReference type="Pfam" id="PF09334">
    <property type="entry name" value="tRNA-synt_1g"/>
    <property type="match status" value="1"/>
</dbReference>
<dbReference type="Gene3D" id="1.10.730.10">
    <property type="entry name" value="Isoleucyl-tRNA Synthetase, Domain 1"/>
    <property type="match status" value="1"/>
</dbReference>
<evidence type="ECO:0000256" key="9">
    <source>
        <dbReference type="ARBA" id="ARBA00030904"/>
    </source>
</evidence>
<accession>A0A4Q0YMB7</accession>
<keyword evidence="8 10" id="KW-0030">Aminoacyl-tRNA synthetase</keyword>
<dbReference type="InterPro" id="IPR014729">
    <property type="entry name" value="Rossmann-like_a/b/a_fold"/>
</dbReference>
<dbReference type="GO" id="GO:0004825">
    <property type="term" value="F:methionine-tRNA ligase activity"/>
    <property type="evidence" value="ECO:0007669"/>
    <property type="project" value="UniProtKB-EC"/>
</dbReference>
<reference evidence="12 13" key="1">
    <citation type="submission" date="2017-10" db="EMBL/GenBank/DDBJ databases">
        <title>Nyctiphanis sp. nov., isolated from the stomach of the euphausiid Nyctiphanes simplex (Hansen, 1911) in the Gulf of California.</title>
        <authorList>
            <person name="Gomez-Gil B."/>
            <person name="Aguilar-Mendez M."/>
            <person name="Lopez-Cortes A."/>
            <person name="Gomez-Gutierrez J."/>
            <person name="Roque A."/>
            <person name="Lang E."/>
            <person name="Gonzalez-Castillo A."/>
        </authorList>
    </citation>
    <scope>NUCLEOTIDE SEQUENCE [LARGE SCALE GENOMIC DNA]</scope>
    <source>
        <strain evidence="12 13">CAIM 600</strain>
    </source>
</reference>
<dbReference type="AlphaFoldDB" id="A0A4Q0YMB7"/>
<evidence type="ECO:0000313" key="12">
    <source>
        <dbReference type="EMBL" id="RXJ71525.1"/>
    </source>
</evidence>
<evidence type="ECO:0000256" key="10">
    <source>
        <dbReference type="RuleBase" id="RU363039"/>
    </source>
</evidence>
<dbReference type="EC" id="6.1.1.10" evidence="2"/>
<dbReference type="NCBIfam" id="TIGR00398">
    <property type="entry name" value="metG"/>
    <property type="match status" value="1"/>
</dbReference>
<dbReference type="OrthoDB" id="9810191at2"/>
<dbReference type="PANTHER" id="PTHR43326:SF1">
    <property type="entry name" value="METHIONINE--TRNA LIGASE, MITOCHONDRIAL"/>
    <property type="match status" value="1"/>
</dbReference>
<gene>
    <name evidence="12" type="ORF">CS022_20785</name>
</gene>
<dbReference type="RefSeq" id="WP_129123841.1">
    <property type="nucleotide sequence ID" value="NZ_PEIB01000036.1"/>
</dbReference>
<dbReference type="SUPFAM" id="SSF47323">
    <property type="entry name" value="Anticodon-binding domain of a subclass of class I aminoacyl-tRNA synthetases"/>
    <property type="match status" value="1"/>
</dbReference>
<dbReference type="InterPro" id="IPR023457">
    <property type="entry name" value="Met-tRNA_synth_2"/>
</dbReference>
<evidence type="ECO:0000256" key="7">
    <source>
        <dbReference type="ARBA" id="ARBA00022917"/>
    </source>
</evidence>
<evidence type="ECO:0000256" key="5">
    <source>
        <dbReference type="ARBA" id="ARBA00022741"/>
    </source>
</evidence>
<evidence type="ECO:0000256" key="2">
    <source>
        <dbReference type="ARBA" id="ARBA00012838"/>
    </source>
</evidence>
<keyword evidence="6 10" id="KW-0067">ATP-binding</keyword>
<evidence type="ECO:0000256" key="4">
    <source>
        <dbReference type="ARBA" id="ARBA00022598"/>
    </source>
</evidence>
<dbReference type="PANTHER" id="PTHR43326">
    <property type="entry name" value="METHIONYL-TRNA SYNTHETASE"/>
    <property type="match status" value="1"/>
</dbReference>
<keyword evidence="5 10" id="KW-0547">Nucleotide-binding</keyword>
<dbReference type="InterPro" id="IPR033911">
    <property type="entry name" value="MetRS_core"/>
</dbReference>
<evidence type="ECO:0000259" key="11">
    <source>
        <dbReference type="Pfam" id="PF09334"/>
    </source>
</evidence>
<dbReference type="Gene3D" id="2.170.220.10">
    <property type="match status" value="1"/>
</dbReference>
<dbReference type="Gene3D" id="3.40.50.620">
    <property type="entry name" value="HUPs"/>
    <property type="match status" value="1"/>
</dbReference>
<evidence type="ECO:0000256" key="8">
    <source>
        <dbReference type="ARBA" id="ARBA00023146"/>
    </source>
</evidence>